<proteinExistence type="predicted"/>
<feature type="transmembrane region" description="Helical" evidence="1">
    <location>
        <begin position="6"/>
        <end position="31"/>
    </location>
</feature>
<dbReference type="EMBL" id="MCOG01000015">
    <property type="protein sequence ID" value="ORY79228.1"/>
    <property type="molecule type" value="Genomic_DNA"/>
</dbReference>
<accession>A0A1Y2F5N8</accession>
<evidence type="ECO:0000313" key="3">
    <source>
        <dbReference type="Proteomes" id="UP000193920"/>
    </source>
</evidence>
<gene>
    <name evidence="2" type="ORF">LY90DRAFT_62130</name>
</gene>
<keyword evidence="3" id="KW-1185">Reference proteome</keyword>
<keyword evidence="1" id="KW-0472">Membrane</keyword>
<sequence>MQLLFLYIHYIFIYIYFFFLFKPKFAIIAAIKKKNLNLFIIYRFINAINIFF</sequence>
<evidence type="ECO:0000256" key="1">
    <source>
        <dbReference type="SAM" id="Phobius"/>
    </source>
</evidence>
<keyword evidence="1" id="KW-0812">Transmembrane</keyword>
<comment type="caution">
    <text evidence="2">The sequence shown here is derived from an EMBL/GenBank/DDBJ whole genome shotgun (WGS) entry which is preliminary data.</text>
</comment>
<keyword evidence="1" id="KW-1133">Transmembrane helix</keyword>
<protein>
    <submittedName>
        <fullName evidence="2">Uncharacterized protein</fullName>
    </submittedName>
</protein>
<name>A0A1Y2F5N8_9FUNG</name>
<dbReference type="AlphaFoldDB" id="A0A1Y2F5N8"/>
<reference evidence="2 3" key="1">
    <citation type="submission" date="2016-08" db="EMBL/GenBank/DDBJ databases">
        <title>A Parts List for Fungal Cellulosomes Revealed by Comparative Genomics.</title>
        <authorList>
            <consortium name="DOE Joint Genome Institute"/>
            <person name="Haitjema C.H."/>
            <person name="Gilmore S.P."/>
            <person name="Henske J.K."/>
            <person name="Solomon K.V."/>
            <person name="De Groot R."/>
            <person name="Kuo A."/>
            <person name="Mondo S.J."/>
            <person name="Salamov A.A."/>
            <person name="Labutti K."/>
            <person name="Zhao Z."/>
            <person name="Chiniquy J."/>
            <person name="Barry K."/>
            <person name="Brewer H.M."/>
            <person name="Purvine S.O."/>
            <person name="Wright A.T."/>
            <person name="Boxma B."/>
            <person name="Van Alen T."/>
            <person name="Hackstein J.H."/>
            <person name="Baker S.E."/>
            <person name="Grigoriev I.V."/>
            <person name="O'Malley M.A."/>
        </authorList>
    </citation>
    <scope>NUCLEOTIDE SEQUENCE [LARGE SCALE GENOMIC DNA]</scope>
    <source>
        <strain evidence="2 3">G1</strain>
    </source>
</reference>
<evidence type="ECO:0000313" key="2">
    <source>
        <dbReference type="EMBL" id="ORY79228.1"/>
    </source>
</evidence>
<organism evidence="2 3">
    <name type="scientific">Neocallimastix californiae</name>
    <dbReference type="NCBI Taxonomy" id="1754190"/>
    <lineage>
        <taxon>Eukaryota</taxon>
        <taxon>Fungi</taxon>
        <taxon>Fungi incertae sedis</taxon>
        <taxon>Chytridiomycota</taxon>
        <taxon>Chytridiomycota incertae sedis</taxon>
        <taxon>Neocallimastigomycetes</taxon>
        <taxon>Neocallimastigales</taxon>
        <taxon>Neocallimastigaceae</taxon>
        <taxon>Neocallimastix</taxon>
    </lineage>
</organism>
<dbReference type="Proteomes" id="UP000193920">
    <property type="component" value="Unassembled WGS sequence"/>
</dbReference>